<evidence type="ECO:0000313" key="2">
    <source>
        <dbReference type="Proteomes" id="UP000321490"/>
    </source>
</evidence>
<organism evidence="1 2">
    <name type="scientific">Modestobacter roseus</name>
    <dbReference type="NCBI Taxonomy" id="1181884"/>
    <lineage>
        <taxon>Bacteria</taxon>
        <taxon>Bacillati</taxon>
        <taxon>Actinomycetota</taxon>
        <taxon>Actinomycetes</taxon>
        <taxon>Geodermatophilales</taxon>
        <taxon>Geodermatophilaceae</taxon>
        <taxon>Modestobacter</taxon>
    </lineage>
</organism>
<dbReference type="EMBL" id="VLKF01000001">
    <property type="protein sequence ID" value="TWH72203.1"/>
    <property type="molecule type" value="Genomic_DNA"/>
</dbReference>
<proteinExistence type="predicted"/>
<keyword evidence="2" id="KW-1185">Reference proteome</keyword>
<dbReference type="RefSeq" id="WP_153357391.1">
    <property type="nucleotide sequence ID" value="NZ_JABGDC010000006.1"/>
</dbReference>
<reference evidence="1 2" key="1">
    <citation type="submission" date="2019-07" db="EMBL/GenBank/DDBJ databases">
        <title>R&amp;d 2014.</title>
        <authorList>
            <person name="Klenk H.-P."/>
        </authorList>
    </citation>
    <scope>NUCLEOTIDE SEQUENCE [LARGE SCALE GENOMIC DNA]</scope>
    <source>
        <strain evidence="1 2">DSM 45764</strain>
    </source>
</reference>
<accession>A0A562IND1</accession>
<evidence type="ECO:0008006" key="3">
    <source>
        <dbReference type="Google" id="ProtNLM"/>
    </source>
</evidence>
<name>A0A562IND1_9ACTN</name>
<protein>
    <recommendedName>
        <fullName evidence="3">Cro/C1-type helix-turn-helix DNA-binding protein</fullName>
    </recommendedName>
</protein>
<dbReference type="AlphaFoldDB" id="A0A562IND1"/>
<comment type="caution">
    <text evidence="1">The sequence shown here is derived from an EMBL/GenBank/DDBJ whole genome shotgun (WGS) entry which is preliminary data.</text>
</comment>
<dbReference type="Proteomes" id="UP000321490">
    <property type="component" value="Unassembled WGS sequence"/>
</dbReference>
<evidence type="ECO:0000313" key="1">
    <source>
        <dbReference type="EMBL" id="TWH72203.1"/>
    </source>
</evidence>
<sequence>MTTTRLRLQRLIWRRLFELGLTADEAAKRTEGTLSKEAIRGLVAGTTSIYVNDRVARALARSLGVPEHRVRRAAGLPTTAPTGARTRPHLRIVGRDD</sequence>
<gene>
    <name evidence="1" type="ORF">JD78_00711</name>
</gene>